<comment type="caution">
    <text evidence="1">The sequence shown here is derived from an EMBL/GenBank/DDBJ whole genome shotgun (WGS) entry which is preliminary data.</text>
</comment>
<gene>
    <name evidence="1" type="ORF">BN1180_05808</name>
</gene>
<reference evidence="1 2" key="1">
    <citation type="journal article" date="2014" name="Genome Announc.">
        <title>Genome Sequence of Bacillus simplex Strain P558, Isolated from a Human Fecal Sample.</title>
        <authorList>
            <person name="Croce O."/>
            <person name="Hugon P."/>
            <person name="Lagier J.C."/>
            <person name="Bibi F."/>
            <person name="Robert C."/>
            <person name="Azhar E.I."/>
            <person name="Raoult D."/>
            <person name="Fournier P.E."/>
        </authorList>
    </citation>
    <scope>NUCLEOTIDE SEQUENCE [LARGE SCALE GENOMIC DNA]</scope>
    <source>
        <strain evidence="1 2">P558</strain>
    </source>
</reference>
<dbReference type="Proteomes" id="UP000182110">
    <property type="component" value="Unassembled WGS sequence"/>
</dbReference>
<accession>A0AAN2TQA5</accession>
<evidence type="ECO:0000313" key="2">
    <source>
        <dbReference type="Proteomes" id="UP000182110"/>
    </source>
</evidence>
<sequence length="55" mass="6532">MPFYSDILEQIDPESMEYIHSRLQHSNIKDGEGEELKVVRPFLQDTAFKINIYVF</sequence>
<protein>
    <submittedName>
        <fullName evidence="1">Uncharacterized protein</fullName>
    </submittedName>
</protein>
<name>A0AAN2TQA5_9BACI</name>
<organism evidence="1 2">
    <name type="scientific">Peribacillus simplex</name>
    <dbReference type="NCBI Taxonomy" id="1478"/>
    <lineage>
        <taxon>Bacteria</taxon>
        <taxon>Bacillati</taxon>
        <taxon>Bacillota</taxon>
        <taxon>Bacilli</taxon>
        <taxon>Bacillales</taxon>
        <taxon>Bacillaceae</taxon>
        <taxon>Peribacillus</taxon>
    </lineage>
</organism>
<dbReference type="AlphaFoldDB" id="A0AAN2TQA5"/>
<dbReference type="EMBL" id="CCXW01000004">
    <property type="protein sequence ID" value="CEG24963.1"/>
    <property type="molecule type" value="Genomic_DNA"/>
</dbReference>
<keyword evidence="2" id="KW-1185">Reference proteome</keyword>
<proteinExistence type="predicted"/>
<evidence type="ECO:0000313" key="1">
    <source>
        <dbReference type="EMBL" id="CEG24963.1"/>
    </source>
</evidence>